<dbReference type="InterPro" id="IPR009051">
    <property type="entry name" value="Helical_ferredxn"/>
</dbReference>
<reference evidence="7 8" key="1">
    <citation type="journal article" date="2009" name="Stand. Genomic Sci.">
        <title>Complete genome sequence of Pirellula staleyi type strain (ATCC 27377).</title>
        <authorList>
            <person name="Clum A."/>
            <person name="Tindall B.J."/>
            <person name="Sikorski J."/>
            <person name="Ivanova N."/>
            <person name="Mavrommatis K."/>
            <person name="Lucas S."/>
            <person name="Glavina del Rio T."/>
            <person name="Nolan M."/>
            <person name="Chen F."/>
            <person name="Tice H."/>
            <person name="Pitluck S."/>
            <person name="Cheng J.F."/>
            <person name="Chertkov O."/>
            <person name="Brettin T."/>
            <person name="Han C."/>
            <person name="Detter J.C."/>
            <person name="Kuske C."/>
            <person name="Bruce D."/>
            <person name="Goodwin L."/>
            <person name="Ovchinikova G."/>
            <person name="Pati A."/>
            <person name="Mikhailova N."/>
            <person name="Chen A."/>
            <person name="Palaniappan K."/>
            <person name="Land M."/>
            <person name="Hauser L."/>
            <person name="Chang Y.J."/>
            <person name="Jeffries C.D."/>
            <person name="Chain P."/>
            <person name="Rohde M."/>
            <person name="Goker M."/>
            <person name="Bristow J."/>
            <person name="Eisen J.A."/>
            <person name="Markowitz V."/>
            <person name="Hugenholtz P."/>
            <person name="Kyrpides N.C."/>
            <person name="Klenk H.P."/>
            <person name="Lapidus A."/>
        </authorList>
    </citation>
    <scope>NUCLEOTIDE SEQUENCE [LARGE SCALE GENOMIC DNA]</scope>
    <source>
        <strain evidence="8">ATCC 27377 / DSM 6068 / ICPB 4128</strain>
    </source>
</reference>
<evidence type="ECO:0000256" key="2">
    <source>
        <dbReference type="ARBA" id="ARBA00023002"/>
    </source>
</evidence>
<dbReference type="GO" id="GO:0006537">
    <property type="term" value="P:glutamate biosynthetic process"/>
    <property type="evidence" value="ECO:0007669"/>
    <property type="project" value="UniProtKB-KW"/>
</dbReference>
<dbReference type="HOGENOM" id="CLU_000422_3_1_0"/>
<evidence type="ECO:0000256" key="1">
    <source>
        <dbReference type="ARBA" id="ARBA00022605"/>
    </source>
</evidence>
<dbReference type="Gene3D" id="1.10.1060.10">
    <property type="entry name" value="Alpha-helical ferredoxin"/>
    <property type="match status" value="1"/>
</dbReference>
<dbReference type="NCBIfam" id="TIGR01317">
    <property type="entry name" value="GOGAT_sm_gam"/>
    <property type="match status" value="1"/>
</dbReference>
<feature type="domain" description="FAD/NAD(P)-binding" evidence="5">
    <location>
        <begin position="147"/>
        <end position="316"/>
    </location>
</feature>
<dbReference type="InterPro" id="IPR023753">
    <property type="entry name" value="FAD/NAD-binding_dom"/>
</dbReference>
<organism evidence="7 8">
    <name type="scientific">Pirellula staleyi (strain ATCC 27377 / DSM 6068 / ICPB 4128)</name>
    <name type="common">Pirella staleyi</name>
    <dbReference type="NCBI Taxonomy" id="530564"/>
    <lineage>
        <taxon>Bacteria</taxon>
        <taxon>Pseudomonadati</taxon>
        <taxon>Planctomycetota</taxon>
        <taxon>Planctomycetia</taxon>
        <taxon>Pirellulales</taxon>
        <taxon>Pirellulaceae</taxon>
        <taxon>Pirellula</taxon>
    </lineage>
</organism>
<keyword evidence="2" id="KW-0560">Oxidoreductase</keyword>
<dbReference type="InterPro" id="IPR051394">
    <property type="entry name" value="Glutamate_Synthase"/>
</dbReference>
<dbReference type="EMBL" id="CP001848">
    <property type="protein sequence ID" value="ADB14896.1"/>
    <property type="molecule type" value="Genomic_DNA"/>
</dbReference>
<dbReference type="SUPFAM" id="SSF51905">
    <property type="entry name" value="FAD/NAD(P)-binding domain"/>
    <property type="match status" value="1"/>
</dbReference>
<dbReference type="PANTHER" id="PTHR43100">
    <property type="entry name" value="GLUTAMATE SYNTHASE [NADPH] SMALL CHAIN"/>
    <property type="match status" value="1"/>
</dbReference>
<dbReference type="AlphaFoldDB" id="D2R1B1"/>
<dbReference type="Pfam" id="PF07992">
    <property type="entry name" value="Pyr_redox_2"/>
    <property type="match status" value="1"/>
</dbReference>
<sequence length="504" mass="54723">MGKPTGFKEFPRKPVPYREPMQRLADYGEIFTLPPEDHLKQQGARCMDCGVPFCQSATGCPIDNLIPEWNDLVYRGRWRDALDRLHKTNNFPEFTGRVCPAPCEGACVLGITDPAVTIKNIENAIIDKGFAEGWIKPEPPPSRTGKRVAIVGSGPAGLAAAAQLNKVGHTVTVYERADRIGGLLMYGIPNMKLDKGVVDRRVNLLREEGITFITNADVGNKNSEHFVDPKKLLDENDAFLLCTGATKPNDLPISGRGLGGIHFAMEFLAANTQSLLDSKLSDGKYISAAGKDVIVIGGGDTGTDCIGTSMRHGCKTLANFELLPQPPVNRAPDNPWPQWPRIFRTDYGHQEVSAKFGADPRAYCVMSKEFVSDDNGNVAGIRTVQVEWNKVDGNWKLHEIAGSDKFWPAQLVLLAMGFKGPEQYVSEMLGLEVDPRTNYKAAHGKFTTSIDKVFAAGDCRRGQSLVVWAINEGRGAARAVDTFLMGSSDLAAPGLTLGLAPAGA</sequence>
<accession>D2R1B1</accession>
<dbReference type="PANTHER" id="PTHR43100:SF1">
    <property type="entry name" value="GLUTAMATE SYNTHASE [NADPH] SMALL CHAIN"/>
    <property type="match status" value="1"/>
</dbReference>
<gene>
    <name evidence="7" type="ordered locus">Psta_0200</name>
</gene>
<dbReference type="GO" id="GO:0016639">
    <property type="term" value="F:oxidoreductase activity, acting on the CH-NH2 group of donors, NAD or NADP as acceptor"/>
    <property type="evidence" value="ECO:0007669"/>
    <property type="project" value="InterPro"/>
</dbReference>
<protein>
    <submittedName>
        <fullName evidence="7">Glutamate synthase, NADH/NADPH, small subunit</fullName>
    </submittedName>
</protein>
<evidence type="ECO:0000259" key="5">
    <source>
        <dbReference type="Pfam" id="PF07992"/>
    </source>
</evidence>
<dbReference type="STRING" id="530564.Psta_0200"/>
<keyword evidence="8" id="KW-1185">Reference proteome</keyword>
<dbReference type="Gene3D" id="3.40.50.720">
    <property type="entry name" value="NAD(P)-binding Rossmann-like Domain"/>
    <property type="match status" value="1"/>
</dbReference>
<dbReference type="Proteomes" id="UP000001887">
    <property type="component" value="Chromosome"/>
</dbReference>
<dbReference type="Gene3D" id="3.50.50.60">
    <property type="entry name" value="FAD/NAD(P)-binding domain"/>
    <property type="match status" value="1"/>
</dbReference>
<evidence type="ECO:0000256" key="4">
    <source>
        <dbReference type="ARBA" id="ARBA00029440"/>
    </source>
</evidence>
<dbReference type="InterPro" id="IPR036188">
    <property type="entry name" value="FAD/NAD-bd_sf"/>
</dbReference>
<dbReference type="FunFam" id="3.50.50.60:FF:000022">
    <property type="entry name" value="Glutamate synthase [NADH], amyloplastic"/>
    <property type="match status" value="1"/>
</dbReference>
<dbReference type="Pfam" id="PF14691">
    <property type="entry name" value="Fer4_20"/>
    <property type="match status" value="1"/>
</dbReference>
<dbReference type="eggNOG" id="COG0493">
    <property type="taxonomic scope" value="Bacteria"/>
</dbReference>
<dbReference type="PRINTS" id="PR00419">
    <property type="entry name" value="ADXRDTASE"/>
</dbReference>
<dbReference type="SUPFAM" id="SSF46548">
    <property type="entry name" value="alpha-helical ferredoxin"/>
    <property type="match status" value="1"/>
</dbReference>
<dbReference type="OrthoDB" id="9803192at2"/>
<comment type="pathway">
    <text evidence="4">Amino-acid biosynthesis.</text>
</comment>
<keyword evidence="3" id="KW-0314">Glutamate biosynthesis</keyword>
<feature type="domain" description="Dihydroprymidine dehydrogenase" evidence="6">
    <location>
        <begin position="32"/>
        <end position="132"/>
    </location>
</feature>
<dbReference type="InterPro" id="IPR006005">
    <property type="entry name" value="Glut_synth_ssu1"/>
</dbReference>
<evidence type="ECO:0000313" key="7">
    <source>
        <dbReference type="EMBL" id="ADB14896.1"/>
    </source>
</evidence>
<evidence type="ECO:0000259" key="6">
    <source>
        <dbReference type="Pfam" id="PF14691"/>
    </source>
</evidence>
<dbReference type="KEGG" id="psl:Psta_0200"/>
<keyword evidence="1" id="KW-0028">Amino-acid biosynthesis</keyword>
<name>D2R1B1_PIRSD</name>
<dbReference type="InterPro" id="IPR028261">
    <property type="entry name" value="DPD_II"/>
</dbReference>
<dbReference type="GO" id="GO:0051536">
    <property type="term" value="F:iron-sulfur cluster binding"/>
    <property type="evidence" value="ECO:0007669"/>
    <property type="project" value="InterPro"/>
</dbReference>
<proteinExistence type="predicted"/>
<evidence type="ECO:0000313" key="8">
    <source>
        <dbReference type="Proteomes" id="UP000001887"/>
    </source>
</evidence>
<evidence type="ECO:0000256" key="3">
    <source>
        <dbReference type="ARBA" id="ARBA00023164"/>
    </source>
</evidence>